<comment type="function">
    <text evidence="2 12">Catalyzes reversively the conversion of L-aspartate beta-semialdehyde (ASA) to L-2,4-diaminobutyrate (DABA) by transamination with L-glutamate.</text>
</comment>
<evidence type="ECO:0000256" key="9">
    <source>
        <dbReference type="ARBA" id="ARBA00022898"/>
    </source>
</evidence>
<dbReference type="InterPro" id="IPR015421">
    <property type="entry name" value="PyrdxlP-dep_Trfase_major"/>
</dbReference>
<reference evidence="14" key="1">
    <citation type="submission" date="2016-10" db="EMBL/GenBank/DDBJ databases">
        <authorList>
            <person name="Varghese N."/>
            <person name="Submissions S."/>
        </authorList>
    </citation>
    <scope>NUCLEOTIDE SEQUENCE [LARGE SCALE GENOMIC DNA]</scope>
    <source>
        <strain evidence="14">VPI 5359</strain>
    </source>
</reference>
<dbReference type="UniPathway" id="UPA00067">
    <property type="reaction ID" value="UER00121"/>
</dbReference>
<proteinExistence type="inferred from homology"/>
<comment type="catalytic activity">
    <reaction evidence="10 12">
        <text>L-2,4-diaminobutanoate + 2-oxoglutarate = L-aspartate 4-semialdehyde + L-glutamate</text>
        <dbReference type="Rhea" id="RHEA:11160"/>
        <dbReference type="ChEBI" id="CHEBI:16810"/>
        <dbReference type="ChEBI" id="CHEBI:29985"/>
        <dbReference type="ChEBI" id="CHEBI:58761"/>
        <dbReference type="ChEBI" id="CHEBI:537519"/>
        <dbReference type="EC" id="2.6.1.76"/>
    </reaction>
</comment>
<dbReference type="EMBL" id="FNOU01000017">
    <property type="protein sequence ID" value="SDY12323.1"/>
    <property type="molecule type" value="Genomic_DNA"/>
</dbReference>
<comment type="cofactor">
    <cofactor evidence="1 12">
        <name>pyridoxal 5'-phosphate</name>
        <dbReference type="ChEBI" id="CHEBI:597326"/>
    </cofactor>
</comment>
<evidence type="ECO:0000256" key="3">
    <source>
        <dbReference type="ARBA" id="ARBA00004946"/>
    </source>
</evidence>
<dbReference type="CDD" id="cd00610">
    <property type="entry name" value="OAT_like"/>
    <property type="match status" value="1"/>
</dbReference>
<dbReference type="InterPro" id="IPR004637">
    <property type="entry name" value="Dat"/>
</dbReference>
<dbReference type="InterPro" id="IPR005814">
    <property type="entry name" value="Aminotrans_3"/>
</dbReference>
<organism evidence="13 14">
    <name type="scientific">Eubacterium barkeri</name>
    <name type="common">Clostridium barkeri</name>
    <dbReference type="NCBI Taxonomy" id="1528"/>
    <lineage>
        <taxon>Bacteria</taxon>
        <taxon>Bacillati</taxon>
        <taxon>Bacillota</taxon>
        <taxon>Clostridia</taxon>
        <taxon>Eubacteriales</taxon>
        <taxon>Eubacteriaceae</taxon>
        <taxon>Eubacterium</taxon>
    </lineage>
</organism>
<dbReference type="GO" id="GO:0047307">
    <property type="term" value="F:diaminobutyrate-pyruvate transaminase activity"/>
    <property type="evidence" value="ECO:0007669"/>
    <property type="project" value="InterPro"/>
</dbReference>
<evidence type="ECO:0000256" key="8">
    <source>
        <dbReference type="ARBA" id="ARBA00022679"/>
    </source>
</evidence>
<dbReference type="OrthoDB" id="9807885at2"/>
<dbReference type="NCBIfam" id="TIGR02407">
    <property type="entry name" value="ectoine_ectB"/>
    <property type="match status" value="1"/>
</dbReference>
<keyword evidence="14" id="KW-1185">Reference proteome</keyword>
<comment type="similarity">
    <text evidence="4 11">Belongs to the class-III pyridoxal-phosphate-dependent aminotransferase family.</text>
</comment>
<dbReference type="GO" id="GO:0030170">
    <property type="term" value="F:pyridoxal phosphate binding"/>
    <property type="evidence" value="ECO:0007669"/>
    <property type="project" value="InterPro"/>
</dbReference>
<dbReference type="InterPro" id="IPR049704">
    <property type="entry name" value="Aminotrans_3_PPA_site"/>
</dbReference>
<evidence type="ECO:0000313" key="14">
    <source>
        <dbReference type="Proteomes" id="UP000199652"/>
    </source>
</evidence>
<evidence type="ECO:0000256" key="7">
    <source>
        <dbReference type="ARBA" id="ARBA00022576"/>
    </source>
</evidence>
<dbReference type="PANTHER" id="PTHR43552:SF2">
    <property type="entry name" value="DIAMINOBUTYRATE--2-OXOGLUTARATE TRANSAMINASE"/>
    <property type="match status" value="1"/>
</dbReference>
<evidence type="ECO:0000256" key="11">
    <source>
        <dbReference type="RuleBase" id="RU003560"/>
    </source>
</evidence>
<keyword evidence="8 12" id="KW-0808">Transferase</keyword>
<dbReference type="GO" id="GO:0045303">
    <property type="term" value="F:diaminobutyrate-2-oxoglutarate transaminase activity"/>
    <property type="evidence" value="ECO:0007669"/>
    <property type="project" value="UniProtKB-EC"/>
</dbReference>
<dbReference type="RefSeq" id="WP_090246013.1">
    <property type="nucleotide sequence ID" value="NZ_FNOU01000017.1"/>
</dbReference>
<keyword evidence="9 11" id="KW-0663">Pyridoxal phosphate</keyword>
<dbReference type="NCBIfam" id="TIGR00709">
    <property type="entry name" value="dat"/>
    <property type="match status" value="1"/>
</dbReference>
<dbReference type="AlphaFoldDB" id="A0A1H3H9R1"/>
<gene>
    <name evidence="13" type="ORF">SAMN04488579_11710</name>
</gene>
<evidence type="ECO:0000313" key="13">
    <source>
        <dbReference type="EMBL" id="SDY12323.1"/>
    </source>
</evidence>
<dbReference type="InterPro" id="IPR015422">
    <property type="entry name" value="PyrdxlP-dep_Trfase_small"/>
</dbReference>
<dbReference type="EC" id="2.6.1.76" evidence="5 12"/>
<dbReference type="SUPFAM" id="SSF53383">
    <property type="entry name" value="PLP-dependent transferases"/>
    <property type="match status" value="1"/>
</dbReference>
<dbReference type="Gene3D" id="3.90.1150.10">
    <property type="entry name" value="Aspartate Aminotransferase, domain 1"/>
    <property type="match status" value="1"/>
</dbReference>
<dbReference type="GO" id="GO:0019491">
    <property type="term" value="P:ectoine biosynthetic process"/>
    <property type="evidence" value="ECO:0007669"/>
    <property type="project" value="UniProtKB-UniPathway"/>
</dbReference>
<dbReference type="PANTHER" id="PTHR43552">
    <property type="entry name" value="DIAMINOBUTYRATE--2-OXOGLUTARATE AMINOTRANSFERASE"/>
    <property type="match status" value="1"/>
</dbReference>
<dbReference type="PIRSF" id="PIRSF000521">
    <property type="entry name" value="Transaminase_4ab_Lys_Orn"/>
    <property type="match status" value="1"/>
</dbReference>
<dbReference type="NCBIfam" id="NF006733">
    <property type="entry name" value="PRK09264.1"/>
    <property type="match status" value="1"/>
</dbReference>
<dbReference type="Pfam" id="PF00202">
    <property type="entry name" value="Aminotran_3"/>
    <property type="match status" value="1"/>
</dbReference>
<evidence type="ECO:0000256" key="4">
    <source>
        <dbReference type="ARBA" id="ARBA00008954"/>
    </source>
</evidence>
<evidence type="ECO:0000256" key="6">
    <source>
        <dbReference type="ARBA" id="ARBA00014798"/>
    </source>
</evidence>
<evidence type="ECO:0000256" key="5">
    <source>
        <dbReference type="ARBA" id="ARBA00013155"/>
    </source>
</evidence>
<evidence type="ECO:0000256" key="2">
    <source>
        <dbReference type="ARBA" id="ARBA00002189"/>
    </source>
</evidence>
<name>A0A1H3H9R1_EUBBA</name>
<dbReference type="InterPro" id="IPR015424">
    <property type="entry name" value="PyrdxlP-dep_Trfase"/>
</dbReference>
<evidence type="ECO:0000256" key="10">
    <source>
        <dbReference type="ARBA" id="ARBA00049111"/>
    </source>
</evidence>
<sequence>MTIFEKRESQVRSYCRNFPSVFAKARGAEQYNKAGERYIDFFAGAGALNYGHNNPYIKEKVMDYLAEDNVIHALDFFTEAKEEFLKTFDEKILTPKGMDYKVMFCGPTGANSVESAIKLARKNTGRLNIMAFHGAFHGMSEGALSVTGASHCRENVAHALTHTTFMPYGFEEKFDTLGYLRDVLSDPSSGIEKPAAIILETVQAEGGVCPAPIEWLQGLRAICDEFGIIMIVDDIQVGCGRAGGGFFSFEQAGIQPDMVTLSKSISGFGVPMALLLVKPELDIYHPGEHNGTYRGFQLSFVGAKAGIEYFCEHDIPAQVEKKHRMIADYVAKEILPLDPSFSARGRGLIYGVNVQDGDFAKAIGDQCFKNGLILERAGRKDEILKIMPPLVIEEDVLLEGLGILKKSIQEVMKG</sequence>
<evidence type="ECO:0000256" key="1">
    <source>
        <dbReference type="ARBA" id="ARBA00001933"/>
    </source>
</evidence>
<dbReference type="InterPro" id="IPR012773">
    <property type="entry name" value="Ectoine_EctB"/>
</dbReference>
<dbReference type="STRING" id="1528.SAMN04488579_11710"/>
<comment type="pathway">
    <text evidence="3 12">Amine and polyamine biosynthesis; ectoine biosynthesis; L-ectoine from L-aspartate 4-semialdehyde: step 1/3.</text>
</comment>
<protein>
    <recommendedName>
        <fullName evidence="6 12">Diaminobutyrate--2-oxoglutarate transaminase</fullName>
        <ecNumber evidence="5 12">2.6.1.76</ecNumber>
    </recommendedName>
    <alternativeName>
        <fullName evidence="12">DABA aminotransferase</fullName>
    </alternativeName>
</protein>
<dbReference type="Proteomes" id="UP000199652">
    <property type="component" value="Unassembled WGS sequence"/>
</dbReference>
<accession>A0A1H3H9R1</accession>
<dbReference type="Gene3D" id="3.40.640.10">
    <property type="entry name" value="Type I PLP-dependent aspartate aminotransferase-like (Major domain)"/>
    <property type="match status" value="1"/>
</dbReference>
<keyword evidence="7 12" id="KW-0032">Aminotransferase</keyword>
<dbReference type="PROSITE" id="PS00600">
    <property type="entry name" value="AA_TRANSFER_CLASS_3"/>
    <property type="match status" value="1"/>
</dbReference>
<evidence type="ECO:0000256" key="12">
    <source>
        <dbReference type="RuleBase" id="RU365034"/>
    </source>
</evidence>